<dbReference type="InterPro" id="IPR027379">
    <property type="entry name" value="CLS_N"/>
</dbReference>
<sequence length="153" mass="16889">MSVLLYGAGIVLLVFALIDIITRGEDQVRGLPKFGWILICIFLPLVGSIVWFAVGHDWSANDRNHGRYIEPNRHEDRYASIGHARAAHGDKRVNGTEQELAALEREIEYWARWSSERRASDAATPAPSEPASEGARLRRAKEAAGEGEPTPGS</sequence>
<dbReference type="RefSeq" id="WP_058728511.1">
    <property type="nucleotide sequence ID" value="NZ_LDRB01000027.1"/>
</dbReference>
<evidence type="ECO:0000256" key="1">
    <source>
        <dbReference type="ARBA" id="ARBA00004651"/>
    </source>
</evidence>
<comment type="caution">
    <text evidence="9">The sequence shown here is derived from an EMBL/GenBank/DDBJ whole genome shotgun (WGS) entry which is preliminary data.</text>
</comment>
<evidence type="ECO:0000256" key="5">
    <source>
        <dbReference type="ARBA" id="ARBA00023136"/>
    </source>
</evidence>
<keyword evidence="4 7" id="KW-1133">Transmembrane helix</keyword>
<gene>
    <name evidence="9" type="ORF">NS263_06755</name>
</gene>
<keyword evidence="3 7" id="KW-0812">Transmembrane</keyword>
<evidence type="ECO:0000313" key="9">
    <source>
        <dbReference type="EMBL" id="KTR40746.1"/>
    </source>
</evidence>
<evidence type="ECO:0000256" key="2">
    <source>
        <dbReference type="ARBA" id="ARBA00022475"/>
    </source>
</evidence>
<keyword evidence="10" id="KW-1185">Reference proteome</keyword>
<protein>
    <recommendedName>
        <fullName evidence="8">Cardiolipin synthase N-terminal domain-containing protein</fullName>
    </recommendedName>
</protein>
<name>A0ABR5S744_9MICO</name>
<proteinExistence type="predicted"/>
<accession>A0ABR5S744</accession>
<dbReference type="Proteomes" id="UP000078335">
    <property type="component" value="Unassembled WGS sequence"/>
</dbReference>
<comment type="subcellular location">
    <subcellularLocation>
        <location evidence="1">Cell membrane</location>
        <topology evidence="1">Multi-pass membrane protein</topology>
    </subcellularLocation>
</comment>
<evidence type="ECO:0000313" key="10">
    <source>
        <dbReference type="Proteomes" id="UP000078335"/>
    </source>
</evidence>
<feature type="transmembrane region" description="Helical" evidence="7">
    <location>
        <begin position="6"/>
        <end position="22"/>
    </location>
</feature>
<evidence type="ECO:0000256" key="6">
    <source>
        <dbReference type="SAM" id="MobiDB-lite"/>
    </source>
</evidence>
<feature type="region of interest" description="Disordered" evidence="6">
    <location>
        <begin position="116"/>
        <end position="153"/>
    </location>
</feature>
<organism evidence="9 10">
    <name type="scientific">Curtobacterium oceanosedimentum</name>
    <dbReference type="NCBI Taxonomy" id="465820"/>
    <lineage>
        <taxon>Bacteria</taxon>
        <taxon>Bacillati</taxon>
        <taxon>Actinomycetota</taxon>
        <taxon>Actinomycetes</taxon>
        <taxon>Micrococcales</taxon>
        <taxon>Microbacteriaceae</taxon>
        <taxon>Curtobacterium</taxon>
    </lineage>
</organism>
<feature type="domain" description="Cardiolipin synthase N-terminal" evidence="8">
    <location>
        <begin position="11"/>
        <end position="55"/>
    </location>
</feature>
<reference evidence="9 10" key="1">
    <citation type="journal article" date="2016" name="Front. Microbiol.">
        <title>Genomic Resource of Rice Seed Associated Bacteria.</title>
        <authorList>
            <person name="Midha S."/>
            <person name="Bansal K."/>
            <person name="Sharma S."/>
            <person name="Kumar N."/>
            <person name="Patil P.P."/>
            <person name="Chaudhry V."/>
            <person name="Patil P.B."/>
        </authorList>
    </citation>
    <scope>NUCLEOTIDE SEQUENCE [LARGE SCALE GENOMIC DNA]</scope>
    <source>
        <strain evidence="9 10">NS263</strain>
    </source>
</reference>
<dbReference type="Pfam" id="PF13396">
    <property type="entry name" value="PLDc_N"/>
    <property type="match status" value="1"/>
</dbReference>
<evidence type="ECO:0000259" key="8">
    <source>
        <dbReference type="Pfam" id="PF13396"/>
    </source>
</evidence>
<feature type="transmembrane region" description="Helical" evidence="7">
    <location>
        <begin position="34"/>
        <end position="54"/>
    </location>
</feature>
<keyword evidence="5 7" id="KW-0472">Membrane</keyword>
<feature type="compositionally biased region" description="Low complexity" evidence="6">
    <location>
        <begin position="121"/>
        <end position="134"/>
    </location>
</feature>
<keyword evidence="2" id="KW-1003">Cell membrane</keyword>
<evidence type="ECO:0000256" key="3">
    <source>
        <dbReference type="ARBA" id="ARBA00022692"/>
    </source>
</evidence>
<dbReference type="EMBL" id="LDRB01000027">
    <property type="protein sequence ID" value="KTR40746.1"/>
    <property type="molecule type" value="Genomic_DNA"/>
</dbReference>
<evidence type="ECO:0000256" key="4">
    <source>
        <dbReference type="ARBA" id="ARBA00022989"/>
    </source>
</evidence>
<evidence type="ECO:0000256" key="7">
    <source>
        <dbReference type="SAM" id="Phobius"/>
    </source>
</evidence>